<dbReference type="Pfam" id="PF08478">
    <property type="entry name" value="POTRA_1"/>
    <property type="match status" value="1"/>
</dbReference>
<keyword evidence="7" id="KW-0131">Cell cycle</keyword>
<proteinExistence type="predicted"/>
<dbReference type="Gene3D" id="3.40.50.10960">
    <property type="match status" value="1"/>
</dbReference>
<feature type="compositionally biased region" description="Basic residues" evidence="8">
    <location>
        <begin position="14"/>
        <end position="27"/>
    </location>
</feature>
<feature type="transmembrane region" description="Helical" evidence="9">
    <location>
        <begin position="33"/>
        <end position="54"/>
    </location>
</feature>
<evidence type="ECO:0000256" key="7">
    <source>
        <dbReference type="ARBA" id="ARBA00023306"/>
    </source>
</evidence>
<gene>
    <name evidence="11" type="ORF">IAD49_03360</name>
</gene>
<keyword evidence="2" id="KW-1003">Cell membrane</keyword>
<comment type="subcellular location">
    <subcellularLocation>
        <location evidence="1">Membrane</location>
    </subcellularLocation>
</comment>
<keyword evidence="4 9" id="KW-0812">Transmembrane</keyword>
<protein>
    <submittedName>
        <fullName evidence="11">FtsQ-type POTRA domain-containing protein</fullName>
    </submittedName>
</protein>
<dbReference type="PANTHER" id="PTHR37820">
    <property type="entry name" value="CELL DIVISION PROTEIN DIVIB"/>
    <property type="match status" value="1"/>
</dbReference>
<sequence>MAKKKEKKNVSSKPSKKQTKKNKHQKKHVKIRYGRIALAILILLGIGFILYHTLDLSIRNIYVKNNHVLTDQQVIERAQLQDYPSTVEELSFFIESRLEDDIMIKSADVKKNGLFSVTITVEENRPLFYDINKNKVILLDGQTTDGNYVVPTLINYTPDKLYKKLQKKLAELDTEILSRISEIEYNPNEVDQSRFLLSMTDGNYVYLSLNQFQKINSYLDIMKTFQNKKGILYLDSGEYFRILEN</sequence>
<evidence type="ECO:0000313" key="12">
    <source>
        <dbReference type="Proteomes" id="UP000824087"/>
    </source>
</evidence>
<evidence type="ECO:0000256" key="6">
    <source>
        <dbReference type="ARBA" id="ARBA00023136"/>
    </source>
</evidence>
<dbReference type="EMBL" id="DVML01000020">
    <property type="protein sequence ID" value="HIU22601.1"/>
    <property type="molecule type" value="Genomic_DNA"/>
</dbReference>
<evidence type="ECO:0000256" key="4">
    <source>
        <dbReference type="ARBA" id="ARBA00022692"/>
    </source>
</evidence>
<keyword evidence="3" id="KW-0132">Cell division</keyword>
<comment type="caution">
    <text evidence="11">The sequence shown here is derived from an EMBL/GenBank/DDBJ whole genome shotgun (WGS) entry which is preliminary data.</text>
</comment>
<evidence type="ECO:0000256" key="1">
    <source>
        <dbReference type="ARBA" id="ARBA00004370"/>
    </source>
</evidence>
<evidence type="ECO:0000259" key="10">
    <source>
        <dbReference type="PROSITE" id="PS51779"/>
    </source>
</evidence>
<evidence type="ECO:0000256" key="2">
    <source>
        <dbReference type="ARBA" id="ARBA00022475"/>
    </source>
</evidence>
<evidence type="ECO:0000256" key="5">
    <source>
        <dbReference type="ARBA" id="ARBA00022989"/>
    </source>
</evidence>
<dbReference type="InterPro" id="IPR050487">
    <property type="entry name" value="FtsQ_DivIB"/>
</dbReference>
<evidence type="ECO:0000313" key="11">
    <source>
        <dbReference type="EMBL" id="HIU22601.1"/>
    </source>
</evidence>
<reference evidence="11" key="2">
    <citation type="journal article" date="2021" name="PeerJ">
        <title>Extensive microbial diversity within the chicken gut microbiome revealed by metagenomics and culture.</title>
        <authorList>
            <person name="Gilroy R."/>
            <person name="Ravi A."/>
            <person name="Getino M."/>
            <person name="Pursley I."/>
            <person name="Horton D.L."/>
            <person name="Alikhan N.F."/>
            <person name="Baker D."/>
            <person name="Gharbi K."/>
            <person name="Hall N."/>
            <person name="Watson M."/>
            <person name="Adriaenssens E.M."/>
            <person name="Foster-Nyarko E."/>
            <person name="Jarju S."/>
            <person name="Secka A."/>
            <person name="Antonio M."/>
            <person name="Oren A."/>
            <person name="Chaudhuri R.R."/>
            <person name="La Ragione R."/>
            <person name="Hildebrand F."/>
            <person name="Pallen M.J."/>
        </authorList>
    </citation>
    <scope>NUCLEOTIDE SEQUENCE</scope>
    <source>
        <strain evidence="11">CHK197-8231</strain>
    </source>
</reference>
<keyword evidence="5 9" id="KW-1133">Transmembrane helix</keyword>
<dbReference type="PANTHER" id="PTHR37820:SF1">
    <property type="entry name" value="CELL DIVISION PROTEIN FTSQ"/>
    <property type="match status" value="1"/>
</dbReference>
<feature type="domain" description="POTRA" evidence="10">
    <location>
        <begin position="56"/>
        <end position="124"/>
    </location>
</feature>
<evidence type="ECO:0000256" key="9">
    <source>
        <dbReference type="SAM" id="Phobius"/>
    </source>
</evidence>
<evidence type="ECO:0000256" key="8">
    <source>
        <dbReference type="SAM" id="MobiDB-lite"/>
    </source>
</evidence>
<dbReference type="InterPro" id="IPR034746">
    <property type="entry name" value="POTRA"/>
</dbReference>
<dbReference type="GO" id="GO:0051301">
    <property type="term" value="P:cell division"/>
    <property type="evidence" value="ECO:0007669"/>
    <property type="project" value="UniProtKB-KW"/>
</dbReference>
<dbReference type="PROSITE" id="PS51779">
    <property type="entry name" value="POTRA"/>
    <property type="match status" value="1"/>
</dbReference>
<dbReference type="InterPro" id="IPR013685">
    <property type="entry name" value="POTRA_FtsQ_type"/>
</dbReference>
<dbReference type="AlphaFoldDB" id="A0A9D1HU73"/>
<name>A0A9D1HU73_9BACT</name>
<feature type="region of interest" description="Disordered" evidence="8">
    <location>
        <begin position="1"/>
        <end position="27"/>
    </location>
</feature>
<keyword evidence="6 9" id="KW-0472">Membrane</keyword>
<dbReference type="GO" id="GO:0005886">
    <property type="term" value="C:plasma membrane"/>
    <property type="evidence" value="ECO:0007669"/>
    <property type="project" value="TreeGrafter"/>
</dbReference>
<organism evidence="11 12">
    <name type="scientific">Candidatus Fimihabitans intestinipullorum</name>
    <dbReference type="NCBI Taxonomy" id="2840820"/>
    <lineage>
        <taxon>Bacteria</taxon>
        <taxon>Bacillati</taxon>
        <taxon>Mycoplasmatota</taxon>
        <taxon>Mycoplasmatota incertae sedis</taxon>
        <taxon>Candidatus Fimihabitans</taxon>
    </lineage>
</organism>
<reference evidence="11" key="1">
    <citation type="submission" date="2020-10" db="EMBL/GenBank/DDBJ databases">
        <authorList>
            <person name="Gilroy R."/>
        </authorList>
    </citation>
    <scope>NUCLEOTIDE SEQUENCE</scope>
    <source>
        <strain evidence="11">CHK197-8231</strain>
    </source>
</reference>
<accession>A0A9D1HU73</accession>
<dbReference type="Proteomes" id="UP000824087">
    <property type="component" value="Unassembled WGS sequence"/>
</dbReference>
<evidence type="ECO:0000256" key="3">
    <source>
        <dbReference type="ARBA" id="ARBA00022618"/>
    </source>
</evidence>